<gene>
    <name evidence="1" type="ORF">SAMN06295970_104172</name>
</gene>
<dbReference type="RefSeq" id="WP_283441875.1">
    <property type="nucleotide sequence ID" value="NZ_FXUL01000004.1"/>
</dbReference>
<dbReference type="Gene3D" id="3.30.1540.10">
    <property type="entry name" value="formyl-coa transferase, domain 3"/>
    <property type="match status" value="1"/>
</dbReference>
<dbReference type="InterPro" id="IPR044855">
    <property type="entry name" value="CoA-Trfase_III_dom3_sf"/>
</dbReference>
<dbReference type="InterPro" id="IPR050509">
    <property type="entry name" value="CoA-transferase_III"/>
</dbReference>
<organism evidence="1 2">
    <name type="scientific">Noviherbaspirillum suwonense</name>
    <dbReference type="NCBI Taxonomy" id="1224511"/>
    <lineage>
        <taxon>Bacteria</taxon>
        <taxon>Pseudomonadati</taxon>
        <taxon>Pseudomonadota</taxon>
        <taxon>Betaproteobacteria</taxon>
        <taxon>Burkholderiales</taxon>
        <taxon>Oxalobacteraceae</taxon>
        <taxon>Noviherbaspirillum</taxon>
    </lineage>
</organism>
<dbReference type="InterPro" id="IPR023606">
    <property type="entry name" value="CoA-Trfase_III_dom_1_sf"/>
</dbReference>
<evidence type="ECO:0000313" key="1">
    <source>
        <dbReference type="EMBL" id="SMP55428.1"/>
    </source>
</evidence>
<keyword evidence="2" id="KW-1185">Reference proteome</keyword>
<dbReference type="Proteomes" id="UP001158049">
    <property type="component" value="Unassembled WGS sequence"/>
</dbReference>
<dbReference type="SUPFAM" id="SSF89796">
    <property type="entry name" value="CoA-transferase family III (CaiB/BaiF)"/>
    <property type="match status" value="1"/>
</dbReference>
<dbReference type="Gene3D" id="3.40.50.10540">
    <property type="entry name" value="Crotonobetainyl-coa:carnitine coa-transferase, domain 1"/>
    <property type="match status" value="1"/>
</dbReference>
<dbReference type="Pfam" id="PF02515">
    <property type="entry name" value="CoA_transf_3"/>
    <property type="match status" value="1"/>
</dbReference>
<name>A0ABY1Q0B9_9BURK</name>
<comment type="caution">
    <text evidence="1">The sequence shown here is derived from an EMBL/GenBank/DDBJ whole genome shotgun (WGS) entry which is preliminary data.</text>
</comment>
<dbReference type="EMBL" id="FXUL01000004">
    <property type="protein sequence ID" value="SMP55428.1"/>
    <property type="molecule type" value="Genomic_DNA"/>
</dbReference>
<dbReference type="PANTHER" id="PTHR48228">
    <property type="entry name" value="SUCCINYL-COA--D-CITRAMALATE COA-TRANSFERASE"/>
    <property type="match status" value="1"/>
</dbReference>
<reference evidence="1 2" key="1">
    <citation type="submission" date="2017-05" db="EMBL/GenBank/DDBJ databases">
        <authorList>
            <person name="Varghese N."/>
            <person name="Submissions S."/>
        </authorList>
    </citation>
    <scope>NUCLEOTIDE SEQUENCE [LARGE SCALE GENOMIC DNA]</scope>
    <source>
        <strain evidence="1 2">DSM 26001</strain>
    </source>
</reference>
<sequence length="380" mass="39339">MAGPLQGLKVVEMAGLGPAPFCAMMLADMGADVVRIERPSAASVTGAAGRFDVTARGRRVLALDLKNPSAIGAVLALVDRADVLIEGFRPGVMERLGLGPDVCMARRPSLVYGRMTGWGQTGPLARAAGHDINYIAISGALHAIGSQSAPPVPPLNYVGDFGGGAMMLAFGILCALHHARGGGAGQVVDAAMTDGAALLSAMMYGMHAAGAWSNRRGENMLDGGAHFYGCYACADGRHVSIGSIEPQFYAQLLERTGITDPAFAAQLDAAAWPALKVRLAEVFLTKTRDEWCALMEGSDVCFAPVLDWDEAPQHPHNLARQSFVTVDGVVQPAPAPRFSGTPPAPPRGTAAASADAAAIFSAWGIAPGMLQSLRNAGLAG</sequence>
<dbReference type="InterPro" id="IPR003673">
    <property type="entry name" value="CoA-Trfase_fam_III"/>
</dbReference>
<evidence type="ECO:0000313" key="2">
    <source>
        <dbReference type="Proteomes" id="UP001158049"/>
    </source>
</evidence>
<accession>A0ABY1Q0B9</accession>
<protein>
    <submittedName>
        <fullName evidence="1">Alpha-methylacyl-CoA racemase</fullName>
    </submittedName>
</protein>
<proteinExistence type="predicted"/>
<dbReference type="PANTHER" id="PTHR48228:SF5">
    <property type="entry name" value="ALPHA-METHYLACYL-COA RACEMASE"/>
    <property type="match status" value="1"/>
</dbReference>